<dbReference type="PANTHER" id="PTHR11487">
    <property type="entry name" value="THIOESTERASE"/>
    <property type="match status" value="1"/>
</dbReference>
<comment type="similarity">
    <text evidence="1">Belongs to the thioesterase family.</text>
</comment>
<reference evidence="4" key="1">
    <citation type="submission" date="2016-10" db="EMBL/GenBank/DDBJ databases">
        <authorList>
            <person name="Varghese N."/>
        </authorList>
    </citation>
    <scope>NUCLEOTIDE SEQUENCE [LARGE SCALE GENOMIC DNA]</scope>
    <source>
        <strain evidence="4">Nsp8</strain>
    </source>
</reference>
<evidence type="ECO:0000313" key="4">
    <source>
        <dbReference type="Proteomes" id="UP000183107"/>
    </source>
</evidence>
<dbReference type="GO" id="GO:0008610">
    <property type="term" value="P:lipid biosynthetic process"/>
    <property type="evidence" value="ECO:0007669"/>
    <property type="project" value="TreeGrafter"/>
</dbReference>
<dbReference type="Pfam" id="PF00975">
    <property type="entry name" value="Thioesterase"/>
    <property type="match status" value="1"/>
</dbReference>
<dbReference type="OrthoDB" id="8480037at2"/>
<accession>A0A1I5EXF6</accession>
<feature type="domain" description="Thioesterase" evidence="2">
    <location>
        <begin position="6"/>
        <end position="222"/>
    </location>
</feature>
<gene>
    <name evidence="3" type="ORF">SAMN05216386_2804</name>
</gene>
<evidence type="ECO:0000259" key="2">
    <source>
        <dbReference type="Pfam" id="PF00975"/>
    </source>
</evidence>
<sequence length="245" mass="27454">MPAPLTLFSLPCAGASAAMYLRWRRRLPSWVQIQPIELPGRGGRLNEAPERSFDALAARLCDEFEMYPPQRYALFGHSMGALLAYRIAHYMQTRKRPLPIALLLSACAAPSRQDAKRYADKDSDAALIADLRKQKGTPEEVFENPELLSMTLSLLGMDYRICASFRYTELPPLPIPIHVFGGRADEIRPSKLDAWRSESAADFSVDWFEGGHFFLRQHEDAFLPVLVQRLAGNAIAPSHSALISI</sequence>
<organism evidence="3 4">
    <name type="scientific">Nitrosospira briensis</name>
    <dbReference type="NCBI Taxonomy" id="35799"/>
    <lineage>
        <taxon>Bacteria</taxon>
        <taxon>Pseudomonadati</taxon>
        <taxon>Pseudomonadota</taxon>
        <taxon>Betaproteobacteria</taxon>
        <taxon>Nitrosomonadales</taxon>
        <taxon>Nitrosomonadaceae</taxon>
        <taxon>Nitrosospira</taxon>
    </lineage>
</organism>
<dbReference type="Gene3D" id="3.40.50.1820">
    <property type="entry name" value="alpha/beta hydrolase"/>
    <property type="match status" value="1"/>
</dbReference>
<dbReference type="RefSeq" id="WP_074798472.1">
    <property type="nucleotide sequence ID" value="NZ_FOVJ01000009.1"/>
</dbReference>
<dbReference type="InterPro" id="IPR012223">
    <property type="entry name" value="TEII"/>
</dbReference>
<evidence type="ECO:0000256" key="1">
    <source>
        <dbReference type="ARBA" id="ARBA00007169"/>
    </source>
</evidence>
<dbReference type="InterPro" id="IPR001031">
    <property type="entry name" value="Thioesterase"/>
</dbReference>
<dbReference type="Proteomes" id="UP000183107">
    <property type="component" value="Unassembled WGS sequence"/>
</dbReference>
<dbReference type="AlphaFoldDB" id="A0A1I5EXF6"/>
<dbReference type="EMBL" id="FOVJ01000009">
    <property type="protein sequence ID" value="SFO16184.1"/>
    <property type="molecule type" value="Genomic_DNA"/>
</dbReference>
<protein>
    <submittedName>
        <fullName evidence="3">Surfactin synthase thioesterase subunit</fullName>
    </submittedName>
</protein>
<dbReference type="InterPro" id="IPR029058">
    <property type="entry name" value="AB_hydrolase_fold"/>
</dbReference>
<name>A0A1I5EXF6_9PROT</name>
<keyword evidence="4" id="KW-1185">Reference proteome</keyword>
<dbReference type="SUPFAM" id="SSF53474">
    <property type="entry name" value="alpha/beta-Hydrolases"/>
    <property type="match status" value="1"/>
</dbReference>
<proteinExistence type="inferred from homology"/>
<dbReference type="PANTHER" id="PTHR11487:SF0">
    <property type="entry name" value="S-ACYL FATTY ACID SYNTHASE THIOESTERASE, MEDIUM CHAIN"/>
    <property type="match status" value="1"/>
</dbReference>
<evidence type="ECO:0000313" key="3">
    <source>
        <dbReference type="EMBL" id="SFO16184.1"/>
    </source>
</evidence>